<feature type="chain" id="PRO_5021320383" evidence="1">
    <location>
        <begin position="23"/>
        <end position="188"/>
    </location>
</feature>
<comment type="caution">
    <text evidence="2">The sequence shown here is derived from an EMBL/GenBank/DDBJ whole genome shotgun (WGS) entry which is preliminary data.</text>
</comment>
<accession>A0A501PB76</accession>
<gene>
    <name evidence="2" type="ORF">FIV46_16005</name>
</gene>
<dbReference type="AlphaFoldDB" id="A0A501PB76"/>
<evidence type="ECO:0000313" key="2">
    <source>
        <dbReference type="EMBL" id="TPD57613.1"/>
    </source>
</evidence>
<dbReference type="Proteomes" id="UP000319148">
    <property type="component" value="Unassembled WGS sequence"/>
</dbReference>
<feature type="signal peptide" evidence="1">
    <location>
        <begin position="1"/>
        <end position="22"/>
    </location>
</feature>
<protein>
    <submittedName>
        <fullName evidence="2">Uncharacterized protein</fullName>
    </submittedName>
</protein>
<name>A0A501PB76_9PROT</name>
<organism evidence="2 3">
    <name type="scientific">Emcibacter nanhaiensis</name>
    <dbReference type="NCBI Taxonomy" id="1505037"/>
    <lineage>
        <taxon>Bacteria</taxon>
        <taxon>Pseudomonadati</taxon>
        <taxon>Pseudomonadota</taxon>
        <taxon>Alphaproteobacteria</taxon>
        <taxon>Emcibacterales</taxon>
        <taxon>Emcibacteraceae</taxon>
        <taxon>Emcibacter</taxon>
    </lineage>
</organism>
<reference evidence="3" key="1">
    <citation type="submission" date="2019-06" db="EMBL/GenBank/DDBJ databases">
        <title>The complete genome of Emcibacter congregatus ZYLT.</title>
        <authorList>
            <person name="Zhao Z."/>
        </authorList>
    </citation>
    <scope>NUCLEOTIDE SEQUENCE [LARGE SCALE GENOMIC DNA]</scope>
    <source>
        <strain evidence="3">MCCC 1A06723</strain>
    </source>
</reference>
<evidence type="ECO:0000313" key="3">
    <source>
        <dbReference type="Proteomes" id="UP000319148"/>
    </source>
</evidence>
<dbReference type="EMBL" id="VFIY01000018">
    <property type="protein sequence ID" value="TPD57613.1"/>
    <property type="molecule type" value="Genomic_DNA"/>
</dbReference>
<sequence>MQTTLRLIVSCLLFLLSTQALQAQTVPEETAAEGAARATSSRPVLRVLIRPDYSEEESRKYISPRALPSFRSYGGGEVVINWQDLLDPDYMAGKAVELSDAMVIVETPRRVYFEDAGYSMEKLAVRFDYFNLAEHENDIYENTWTGGELTAKINLPDYGQLFTRYQLKTIDDANSESDRWLVRLLTLY</sequence>
<keyword evidence="1" id="KW-0732">Signal</keyword>
<proteinExistence type="predicted"/>
<keyword evidence="3" id="KW-1185">Reference proteome</keyword>
<dbReference type="OrthoDB" id="9855447at2"/>
<dbReference type="RefSeq" id="WP_139941928.1">
    <property type="nucleotide sequence ID" value="NZ_JBHSYP010000005.1"/>
</dbReference>
<evidence type="ECO:0000256" key="1">
    <source>
        <dbReference type="SAM" id="SignalP"/>
    </source>
</evidence>